<dbReference type="InterPro" id="IPR020599">
    <property type="entry name" value="Transl_elong_fac_P/YeiP"/>
</dbReference>
<feature type="non-terminal residue" evidence="2">
    <location>
        <position position="1"/>
    </location>
</feature>
<dbReference type="CDD" id="cd05794">
    <property type="entry name" value="S1_EF-P_repeat_2"/>
    <property type="match status" value="1"/>
</dbReference>
<dbReference type="InterPro" id="IPR015365">
    <property type="entry name" value="Elong-fact-P_C"/>
</dbReference>
<protein>
    <recommendedName>
        <fullName evidence="1">Elongation factor P C-terminal domain-containing protein</fullName>
    </recommendedName>
</protein>
<dbReference type="EMBL" id="BARS01034364">
    <property type="protein sequence ID" value="GAG21410.1"/>
    <property type="molecule type" value="Genomic_DNA"/>
</dbReference>
<dbReference type="SMART" id="SM00841">
    <property type="entry name" value="Elong-fact-P_C"/>
    <property type="match status" value="1"/>
</dbReference>
<proteinExistence type="predicted"/>
<dbReference type="PROSITE" id="PS01275">
    <property type="entry name" value="EFP"/>
    <property type="match status" value="1"/>
</dbReference>
<reference evidence="2" key="1">
    <citation type="journal article" date="2014" name="Front. Microbiol.">
        <title>High frequency of phylogenetically diverse reductive dehalogenase-homologous genes in deep subseafloor sedimentary metagenomes.</title>
        <authorList>
            <person name="Kawai M."/>
            <person name="Futagami T."/>
            <person name="Toyoda A."/>
            <person name="Takaki Y."/>
            <person name="Nishi S."/>
            <person name="Hori S."/>
            <person name="Arai W."/>
            <person name="Tsubouchi T."/>
            <person name="Morono Y."/>
            <person name="Uchiyama I."/>
            <person name="Ito T."/>
            <person name="Fujiyama A."/>
            <person name="Inagaki F."/>
            <person name="Takami H."/>
        </authorList>
    </citation>
    <scope>NUCLEOTIDE SEQUENCE</scope>
    <source>
        <strain evidence="2">Expedition CK06-06</strain>
    </source>
</reference>
<dbReference type="Gene3D" id="2.40.50.140">
    <property type="entry name" value="Nucleic acid-binding proteins"/>
    <property type="match status" value="1"/>
</dbReference>
<name>X0VT52_9ZZZZ</name>
<evidence type="ECO:0000313" key="2">
    <source>
        <dbReference type="EMBL" id="GAG21410.1"/>
    </source>
</evidence>
<dbReference type="PANTHER" id="PTHR30053">
    <property type="entry name" value="ELONGATION FACTOR P"/>
    <property type="match status" value="1"/>
</dbReference>
<dbReference type="GO" id="GO:0005829">
    <property type="term" value="C:cytosol"/>
    <property type="evidence" value="ECO:0007669"/>
    <property type="project" value="UniProtKB-ARBA"/>
</dbReference>
<dbReference type="Pfam" id="PF09285">
    <property type="entry name" value="Elong-fact-P_C"/>
    <property type="match status" value="1"/>
</dbReference>
<dbReference type="GO" id="GO:0003746">
    <property type="term" value="F:translation elongation factor activity"/>
    <property type="evidence" value="ECO:0007669"/>
    <property type="project" value="TreeGrafter"/>
</dbReference>
<dbReference type="AlphaFoldDB" id="X0VT52"/>
<dbReference type="PANTHER" id="PTHR30053:SF12">
    <property type="entry name" value="ELONGATION FACTOR P (EF-P) FAMILY PROTEIN"/>
    <property type="match status" value="1"/>
</dbReference>
<gene>
    <name evidence="2" type="ORF">S01H1_53097</name>
</gene>
<feature type="domain" description="Elongation factor P C-terminal" evidence="1">
    <location>
        <begin position="1"/>
        <end position="54"/>
    </location>
</feature>
<dbReference type="InterPro" id="IPR013852">
    <property type="entry name" value="Transl_elong_P/YeiP_CS"/>
</dbReference>
<comment type="caution">
    <text evidence="2">The sequence shown here is derived from an EMBL/GenBank/DDBJ whole genome shotgun (WGS) entry which is preliminary data.</text>
</comment>
<dbReference type="InterPro" id="IPR012340">
    <property type="entry name" value="NA-bd_OB-fold"/>
</dbReference>
<dbReference type="FunFam" id="2.40.50.140:FF:000004">
    <property type="entry name" value="Elongation factor P"/>
    <property type="match status" value="1"/>
</dbReference>
<evidence type="ECO:0000259" key="1">
    <source>
        <dbReference type="SMART" id="SM00841"/>
    </source>
</evidence>
<sequence length="56" mass="6075">FKVVDTEPPMKGVRASGGLKPATLETGASIQVPMFINIGDIIRVDTRTDGYVERVK</sequence>
<accession>X0VT52</accession>
<dbReference type="SUPFAM" id="SSF50249">
    <property type="entry name" value="Nucleic acid-binding proteins"/>
    <property type="match status" value="1"/>
</dbReference>
<dbReference type="GO" id="GO:0043043">
    <property type="term" value="P:peptide biosynthetic process"/>
    <property type="evidence" value="ECO:0007669"/>
    <property type="project" value="InterPro"/>
</dbReference>
<organism evidence="2">
    <name type="scientific">marine sediment metagenome</name>
    <dbReference type="NCBI Taxonomy" id="412755"/>
    <lineage>
        <taxon>unclassified sequences</taxon>
        <taxon>metagenomes</taxon>
        <taxon>ecological metagenomes</taxon>
    </lineage>
</organism>